<accession>A0A0V7ZV17</accession>
<name>A0A0V7ZV17_9CYAN</name>
<protein>
    <submittedName>
        <fullName evidence="2">Uncharacterized protein</fullName>
    </submittedName>
</protein>
<dbReference type="RefSeq" id="WP_058183518.1">
    <property type="nucleotide sequence ID" value="NZ_LMTZ01000063.1"/>
</dbReference>
<dbReference type="AlphaFoldDB" id="A0A0V7ZV17"/>
<sequence length="77" mass="8854">MKPHLDNKPEIRRKLVQTEMLNWLGRNAPSTAEALMRRLWSICEEIGHLKAEEEKGFNLVEAEPGRPAKVEFISIPC</sequence>
<evidence type="ECO:0000313" key="1">
    <source>
        <dbReference type="EMBL" id="KST64560.1"/>
    </source>
</evidence>
<comment type="caution">
    <text evidence="2">The sequence shown here is derived from an EMBL/GenBank/DDBJ whole genome shotgun (WGS) entry which is preliminary data.</text>
</comment>
<organism evidence="2 3">
    <name type="scientific">Mastigocoleus testarum BC008</name>
    <dbReference type="NCBI Taxonomy" id="371196"/>
    <lineage>
        <taxon>Bacteria</taxon>
        <taxon>Bacillati</taxon>
        <taxon>Cyanobacteriota</taxon>
        <taxon>Cyanophyceae</taxon>
        <taxon>Nostocales</taxon>
        <taxon>Hapalosiphonaceae</taxon>
        <taxon>Mastigocoleus</taxon>
    </lineage>
</organism>
<proteinExistence type="predicted"/>
<dbReference type="Proteomes" id="UP000053372">
    <property type="component" value="Unassembled WGS sequence"/>
</dbReference>
<evidence type="ECO:0000313" key="3">
    <source>
        <dbReference type="Proteomes" id="UP000053372"/>
    </source>
</evidence>
<keyword evidence="3" id="KW-1185">Reference proteome</keyword>
<evidence type="ECO:0000313" key="2">
    <source>
        <dbReference type="EMBL" id="KST68464.1"/>
    </source>
</evidence>
<dbReference type="EMBL" id="LMTZ01000063">
    <property type="protein sequence ID" value="KST68464.1"/>
    <property type="molecule type" value="Genomic_DNA"/>
</dbReference>
<gene>
    <name evidence="2" type="ORF">BC008_00920</name>
    <name evidence="1" type="ORF">BC008_18195</name>
</gene>
<reference evidence="2 3" key="1">
    <citation type="journal article" date="2015" name="Genome Announc.">
        <title>Draft Genome of the Euendolithic (true boring) Cyanobacterium Mastigocoleus testarum strain BC008.</title>
        <authorList>
            <person name="Guida B.S."/>
            <person name="Garcia-Pichel F."/>
        </authorList>
    </citation>
    <scope>NUCLEOTIDE SEQUENCE [LARGE SCALE GENOMIC DNA]</scope>
    <source>
        <strain evidence="2 3">BC008</strain>
    </source>
</reference>
<dbReference type="EMBL" id="LMTZ01000119">
    <property type="protein sequence ID" value="KST64560.1"/>
    <property type="molecule type" value="Genomic_DNA"/>
</dbReference>